<dbReference type="InterPro" id="IPR029063">
    <property type="entry name" value="SAM-dependent_MTases_sf"/>
</dbReference>
<gene>
    <name evidence="6" type="ORF">LCGC14_0439440</name>
</gene>
<evidence type="ECO:0000256" key="4">
    <source>
        <dbReference type="ARBA" id="ARBA00022691"/>
    </source>
</evidence>
<dbReference type="Gene3D" id="3.90.120.10">
    <property type="entry name" value="DNA Methylase, subunit A, domain 2"/>
    <property type="match status" value="1"/>
</dbReference>
<dbReference type="GO" id="GO:0032259">
    <property type="term" value="P:methylation"/>
    <property type="evidence" value="ECO:0007669"/>
    <property type="project" value="UniProtKB-KW"/>
</dbReference>
<keyword evidence="3" id="KW-0808">Transferase</keyword>
<comment type="caution">
    <text evidence="6">The sequence shown here is derived from an EMBL/GenBank/DDBJ whole genome shotgun (WGS) entry which is preliminary data.</text>
</comment>
<evidence type="ECO:0000256" key="3">
    <source>
        <dbReference type="ARBA" id="ARBA00022679"/>
    </source>
</evidence>
<feature type="region of interest" description="Disordered" evidence="5">
    <location>
        <begin position="304"/>
        <end position="325"/>
    </location>
</feature>
<evidence type="ECO:0000256" key="1">
    <source>
        <dbReference type="ARBA" id="ARBA00011975"/>
    </source>
</evidence>
<protein>
    <recommendedName>
        <fullName evidence="1">DNA (cytosine-5-)-methyltransferase</fullName>
        <ecNumber evidence="1">2.1.1.37</ecNumber>
    </recommendedName>
</protein>
<evidence type="ECO:0000256" key="5">
    <source>
        <dbReference type="SAM" id="MobiDB-lite"/>
    </source>
</evidence>
<proteinExistence type="predicted"/>
<dbReference type="GO" id="GO:0003886">
    <property type="term" value="F:DNA (cytosine-5-)-methyltransferase activity"/>
    <property type="evidence" value="ECO:0007669"/>
    <property type="project" value="UniProtKB-EC"/>
</dbReference>
<organism evidence="6">
    <name type="scientific">marine sediment metagenome</name>
    <dbReference type="NCBI Taxonomy" id="412755"/>
    <lineage>
        <taxon>unclassified sequences</taxon>
        <taxon>metagenomes</taxon>
        <taxon>ecological metagenomes</taxon>
    </lineage>
</organism>
<keyword evidence="4" id="KW-0949">S-adenosyl-L-methionine</keyword>
<accession>A0A0F9V7W3</accession>
<dbReference type="PRINTS" id="PR00105">
    <property type="entry name" value="C5METTRFRASE"/>
</dbReference>
<dbReference type="PANTHER" id="PTHR46098:SF1">
    <property type="entry name" value="TRNA (CYTOSINE(38)-C(5))-METHYLTRANSFERASE"/>
    <property type="match status" value="1"/>
</dbReference>
<dbReference type="SUPFAM" id="SSF53335">
    <property type="entry name" value="S-adenosyl-L-methionine-dependent methyltransferases"/>
    <property type="match status" value="1"/>
</dbReference>
<dbReference type="InterPro" id="IPR031303">
    <property type="entry name" value="C5_meth_CS"/>
</dbReference>
<name>A0A0F9V7W3_9ZZZZ</name>
<dbReference type="Pfam" id="PF00145">
    <property type="entry name" value="DNA_methylase"/>
    <property type="match status" value="1"/>
</dbReference>
<dbReference type="Gene3D" id="3.40.50.150">
    <property type="entry name" value="Vaccinia Virus protein VP39"/>
    <property type="match status" value="1"/>
</dbReference>
<dbReference type="InterPro" id="IPR001525">
    <property type="entry name" value="C5_MeTfrase"/>
</dbReference>
<dbReference type="EMBL" id="LAZR01000422">
    <property type="protein sequence ID" value="KKN69641.1"/>
    <property type="molecule type" value="Genomic_DNA"/>
</dbReference>
<dbReference type="AlphaFoldDB" id="A0A0F9V7W3"/>
<sequence>MKNEKTKEIRYFSMFTGVGGFELGLTNFNRTFSKTQAKNLQGELSSNPTIVGDGGKSSPFSCIGFSEIDKYASQLLKNKWPNIKNYGDATRIIPEELPDFELLVGGFPCQSFSIAGKRKGFEDTRGTLFYDIARILKVKRPKHLLLENVKGLLSHDRGRTFATILTTLSELGYVIQWMVLNSKFFGVPQNRERVFIIGSLRGEPIPEILPLRESNPEVVPQSEISNTLISGYHKLARGTTMINMQKPELGPGQIKKIQVDVSGKGYKSQQDRIYLTDGVMGTLPNSNPDNKLNIIAHSLYPRSSKTKQGGTGHLTKKDGTSYSLDTGNMQGIQEGMKIRRLTPIECERLQGFPDNWTEGFSDTQRYKMMGNAVTVNVIKAIVEKLF</sequence>
<dbReference type="CDD" id="cd00315">
    <property type="entry name" value="Cyt_C5_DNA_methylase"/>
    <property type="match status" value="1"/>
</dbReference>
<evidence type="ECO:0000256" key="2">
    <source>
        <dbReference type="ARBA" id="ARBA00022603"/>
    </source>
</evidence>
<dbReference type="NCBIfam" id="TIGR00675">
    <property type="entry name" value="dcm"/>
    <property type="match status" value="1"/>
</dbReference>
<dbReference type="InterPro" id="IPR018117">
    <property type="entry name" value="C5_DNA_meth_AS"/>
</dbReference>
<reference evidence="6" key="1">
    <citation type="journal article" date="2015" name="Nature">
        <title>Complex archaea that bridge the gap between prokaryotes and eukaryotes.</title>
        <authorList>
            <person name="Spang A."/>
            <person name="Saw J.H."/>
            <person name="Jorgensen S.L."/>
            <person name="Zaremba-Niedzwiedzka K."/>
            <person name="Martijn J."/>
            <person name="Lind A.E."/>
            <person name="van Eijk R."/>
            <person name="Schleper C."/>
            <person name="Guy L."/>
            <person name="Ettema T.J."/>
        </authorList>
    </citation>
    <scope>NUCLEOTIDE SEQUENCE</scope>
</reference>
<dbReference type="InterPro" id="IPR050750">
    <property type="entry name" value="C5-MTase"/>
</dbReference>
<dbReference type="PANTHER" id="PTHR46098">
    <property type="entry name" value="TRNA (CYTOSINE(38)-C(5))-METHYLTRANSFERASE"/>
    <property type="match status" value="1"/>
</dbReference>
<dbReference type="PROSITE" id="PS00094">
    <property type="entry name" value="C5_MTASE_1"/>
    <property type="match status" value="1"/>
</dbReference>
<dbReference type="EC" id="2.1.1.37" evidence="1"/>
<dbReference type="PROSITE" id="PS00095">
    <property type="entry name" value="C5_MTASE_2"/>
    <property type="match status" value="1"/>
</dbReference>
<dbReference type="PROSITE" id="PS51679">
    <property type="entry name" value="SAM_MT_C5"/>
    <property type="match status" value="1"/>
</dbReference>
<evidence type="ECO:0000313" key="6">
    <source>
        <dbReference type="EMBL" id="KKN69641.1"/>
    </source>
</evidence>
<keyword evidence="2" id="KW-0489">Methyltransferase</keyword>